<sequence length="89" mass="10187">MRKFLFEIVSEDFNTRNCAVDGFLNCLVRNTERKDWSSIQPWPTRSPGLNLCDYIQGRQESSRAPEQSTGIRAPSTSMRPPVANYDCDD</sequence>
<feature type="compositionally biased region" description="Polar residues" evidence="1">
    <location>
        <begin position="59"/>
        <end position="78"/>
    </location>
</feature>
<comment type="caution">
    <text evidence="2">The sequence shown here is derived from an EMBL/GenBank/DDBJ whole genome shotgun (WGS) entry which is preliminary data.</text>
</comment>
<proteinExistence type="predicted"/>
<keyword evidence="3" id="KW-1185">Reference proteome</keyword>
<organism evidence="2 3">
    <name type="scientific">Araneus ventricosus</name>
    <name type="common">Orbweaver spider</name>
    <name type="synonym">Epeira ventricosa</name>
    <dbReference type="NCBI Taxonomy" id="182803"/>
    <lineage>
        <taxon>Eukaryota</taxon>
        <taxon>Metazoa</taxon>
        <taxon>Ecdysozoa</taxon>
        <taxon>Arthropoda</taxon>
        <taxon>Chelicerata</taxon>
        <taxon>Arachnida</taxon>
        <taxon>Araneae</taxon>
        <taxon>Araneomorphae</taxon>
        <taxon>Entelegynae</taxon>
        <taxon>Araneoidea</taxon>
        <taxon>Araneidae</taxon>
        <taxon>Araneus</taxon>
    </lineage>
</organism>
<protein>
    <submittedName>
        <fullName evidence="2">Uncharacterized protein</fullName>
    </submittedName>
</protein>
<evidence type="ECO:0000313" key="2">
    <source>
        <dbReference type="EMBL" id="GBM88759.1"/>
    </source>
</evidence>
<dbReference type="EMBL" id="BGPR01003489">
    <property type="protein sequence ID" value="GBM88759.1"/>
    <property type="molecule type" value="Genomic_DNA"/>
</dbReference>
<evidence type="ECO:0000313" key="3">
    <source>
        <dbReference type="Proteomes" id="UP000499080"/>
    </source>
</evidence>
<dbReference type="Proteomes" id="UP000499080">
    <property type="component" value="Unassembled WGS sequence"/>
</dbReference>
<evidence type="ECO:0000256" key="1">
    <source>
        <dbReference type="SAM" id="MobiDB-lite"/>
    </source>
</evidence>
<gene>
    <name evidence="2" type="ORF">AVEN_185707_1</name>
</gene>
<name>A0A4Y2JH21_ARAVE</name>
<dbReference type="AlphaFoldDB" id="A0A4Y2JH21"/>
<feature type="region of interest" description="Disordered" evidence="1">
    <location>
        <begin position="59"/>
        <end position="89"/>
    </location>
</feature>
<accession>A0A4Y2JH21</accession>
<reference evidence="2 3" key="1">
    <citation type="journal article" date="2019" name="Sci. Rep.">
        <title>Orb-weaving spider Araneus ventricosus genome elucidates the spidroin gene catalogue.</title>
        <authorList>
            <person name="Kono N."/>
            <person name="Nakamura H."/>
            <person name="Ohtoshi R."/>
            <person name="Moran D.A.P."/>
            <person name="Shinohara A."/>
            <person name="Yoshida Y."/>
            <person name="Fujiwara M."/>
            <person name="Mori M."/>
            <person name="Tomita M."/>
            <person name="Arakawa K."/>
        </authorList>
    </citation>
    <scope>NUCLEOTIDE SEQUENCE [LARGE SCALE GENOMIC DNA]</scope>
</reference>